<keyword evidence="2" id="KW-1185">Reference proteome</keyword>
<dbReference type="Proteomes" id="UP000499080">
    <property type="component" value="Unassembled WGS sequence"/>
</dbReference>
<accession>A0A4Y2NV97</accession>
<comment type="caution">
    <text evidence="1">The sequence shown here is derived from an EMBL/GenBank/DDBJ whole genome shotgun (WGS) entry which is preliminary data.</text>
</comment>
<feature type="non-terminal residue" evidence="1">
    <location>
        <position position="88"/>
    </location>
</feature>
<dbReference type="OrthoDB" id="6760986at2759"/>
<gene>
    <name evidence="1" type="ORF">AVEN_165854_1</name>
</gene>
<organism evidence="1 2">
    <name type="scientific">Araneus ventricosus</name>
    <name type="common">Orbweaver spider</name>
    <name type="synonym">Epeira ventricosa</name>
    <dbReference type="NCBI Taxonomy" id="182803"/>
    <lineage>
        <taxon>Eukaryota</taxon>
        <taxon>Metazoa</taxon>
        <taxon>Ecdysozoa</taxon>
        <taxon>Arthropoda</taxon>
        <taxon>Chelicerata</taxon>
        <taxon>Arachnida</taxon>
        <taxon>Araneae</taxon>
        <taxon>Araneomorphae</taxon>
        <taxon>Entelegynae</taxon>
        <taxon>Araneoidea</taxon>
        <taxon>Araneidae</taxon>
        <taxon>Araneus</taxon>
    </lineage>
</organism>
<proteinExistence type="predicted"/>
<reference evidence="1 2" key="1">
    <citation type="journal article" date="2019" name="Sci. Rep.">
        <title>Orb-weaving spider Araneus ventricosus genome elucidates the spidroin gene catalogue.</title>
        <authorList>
            <person name="Kono N."/>
            <person name="Nakamura H."/>
            <person name="Ohtoshi R."/>
            <person name="Moran D.A.P."/>
            <person name="Shinohara A."/>
            <person name="Yoshida Y."/>
            <person name="Fujiwara M."/>
            <person name="Mori M."/>
            <person name="Tomita M."/>
            <person name="Arakawa K."/>
        </authorList>
    </citation>
    <scope>NUCLEOTIDE SEQUENCE [LARGE SCALE GENOMIC DNA]</scope>
</reference>
<protein>
    <submittedName>
        <fullName evidence="1">Uncharacterized protein</fullName>
    </submittedName>
</protein>
<dbReference type="AlphaFoldDB" id="A0A4Y2NV97"/>
<evidence type="ECO:0000313" key="1">
    <source>
        <dbReference type="EMBL" id="GBN43261.1"/>
    </source>
</evidence>
<evidence type="ECO:0000313" key="2">
    <source>
        <dbReference type="Proteomes" id="UP000499080"/>
    </source>
</evidence>
<name>A0A4Y2NV97_ARAVE</name>
<sequence>MPGSLQVTEAVEAFAGVTGIVVDDRVNCDSAEELGDNAVKGIVRKRLADVTLKRKVQVFTMAAVGNSIIIDKDPVVVNLSNRSTASRV</sequence>
<dbReference type="EMBL" id="BGPR01211669">
    <property type="protein sequence ID" value="GBN43261.1"/>
    <property type="molecule type" value="Genomic_DNA"/>
</dbReference>